<dbReference type="Proteomes" id="UP001497700">
    <property type="component" value="Unassembled WGS sequence"/>
</dbReference>
<keyword evidence="2" id="KW-1185">Reference proteome</keyword>
<comment type="caution">
    <text evidence="1">The sequence shown here is derived from an EMBL/GenBank/DDBJ whole genome shotgun (WGS) entry which is preliminary data.</text>
</comment>
<accession>A0ACB9YNJ0</accession>
<sequence>MSLGKGPTVLMDKLKLVNDNNNAGPSIQSYPVSSKSRHALKFDPEYARWREPFGDKTRVPPCDTPLAFRRFNETFMRAVWARLPPQPSIVRTRHRCASYDGVEIDIVRFATAEQMKGEAAARPAVLYLHGGAMIAMSVDIFAPRLAGLAAESGVQVFGVEYRLAPEHPHPTPVEDCYAALAWLSTHAAELHVEPARLGLMGDSAGGGLAAGTALMARDRQLSPPVKKQILIYPMLDDRSAAALSRANPTSLLEDFATIPLSIITMGWEAYVGKEKAGKADADVSQYAAPGRASDLRGLPSTYIDVGGLDLFRDECASFAAGLAAADVEVEFHLFPGLPHGFESASDIGATKRAGEGRIRWMRDL</sequence>
<organism evidence="1 2">
    <name type="scientific">Hypoxylon rubiginosum</name>
    <dbReference type="NCBI Taxonomy" id="110542"/>
    <lineage>
        <taxon>Eukaryota</taxon>
        <taxon>Fungi</taxon>
        <taxon>Dikarya</taxon>
        <taxon>Ascomycota</taxon>
        <taxon>Pezizomycotina</taxon>
        <taxon>Sordariomycetes</taxon>
        <taxon>Xylariomycetidae</taxon>
        <taxon>Xylariales</taxon>
        <taxon>Hypoxylaceae</taxon>
        <taxon>Hypoxylon</taxon>
    </lineage>
</organism>
<evidence type="ECO:0000313" key="1">
    <source>
        <dbReference type="EMBL" id="KAI4860533.1"/>
    </source>
</evidence>
<gene>
    <name evidence="1" type="ORF">F4820DRAFT_436629</name>
</gene>
<evidence type="ECO:0000313" key="2">
    <source>
        <dbReference type="Proteomes" id="UP001497700"/>
    </source>
</evidence>
<protein>
    <submittedName>
        <fullName evidence="1">Uncharacterized protein</fullName>
    </submittedName>
</protein>
<reference evidence="1 2" key="1">
    <citation type="journal article" date="2022" name="New Phytol.">
        <title>Ecological generalism drives hyperdiversity of secondary metabolite gene clusters in xylarialean endophytes.</title>
        <authorList>
            <person name="Franco M.E.E."/>
            <person name="Wisecaver J.H."/>
            <person name="Arnold A.E."/>
            <person name="Ju Y.M."/>
            <person name="Slot J.C."/>
            <person name="Ahrendt S."/>
            <person name="Moore L.P."/>
            <person name="Eastman K.E."/>
            <person name="Scott K."/>
            <person name="Konkel Z."/>
            <person name="Mondo S.J."/>
            <person name="Kuo A."/>
            <person name="Hayes R.D."/>
            <person name="Haridas S."/>
            <person name="Andreopoulos B."/>
            <person name="Riley R."/>
            <person name="LaButti K."/>
            <person name="Pangilinan J."/>
            <person name="Lipzen A."/>
            <person name="Amirebrahimi M."/>
            <person name="Yan J."/>
            <person name="Adam C."/>
            <person name="Keymanesh K."/>
            <person name="Ng V."/>
            <person name="Louie K."/>
            <person name="Northen T."/>
            <person name="Drula E."/>
            <person name="Henrissat B."/>
            <person name="Hsieh H.M."/>
            <person name="Youens-Clark K."/>
            <person name="Lutzoni F."/>
            <person name="Miadlikowska J."/>
            <person name="Eastwood D.C."/>
            <person name="Hamelin R.C."/>
            <person name="Grigoriev I.V."/>
            <person name="U'Ren J.M."/>
        </authorList>
    </citation>
    <scope>NUCLEOTIDE SEQUENCE [LARGE SCALE GENOMIC DNA]</scope>
    <source>
        <strain evidence="1 2">CBS 119005</strain>
    </source>
</reference>
<proteinExistence type="predicted"/>
<name>A0ACB9YNJ0_9PEZI</name>
<dbReference type="EMBL" id="MU393583">
    <property type="protein sequence ID" value="KAI4860533.1"/>
    <property type="molecule type" value="Genomic_DNA"/>
</dbReference>